<accession>A0A174P8E3</accession>
<dbReference type="Proteomes" id="UP000095712">
    <property type="component" value="Unassembled WGS sequence"/>
</dbReference>
<evidence type="ECO:0000313" key="2">
    <source>
        <dbReference type="Proteomes" id="UP000095712"/>
    </source>
</evidence>
<dbReference type="OrthoDB" id="2061509at2"/>
<gene>
    <name evidence="1" type="ORF">ERS852523_02059</name>
</gene>
<dbReference type="RefSeq" id="WP_055151482.1">
    <property type="nucleotide sequence ID" value="NZ_CZAW01000020.1"/>
</dbReference>
<dbReference type="AlphaFoldDB" id="A0A174P8E3"/>
<proteinExistence type="predicted"/>
<organism evidence="1 2">
    <name type="scientific">Blautia wexlerae</name>
    <dbReference type="NCBI Taxonomy" id="418240"/>
    <lineage>
        <taxon>Bacteria</taxon>
        <taxon>Bacillati</taxon>
        <taxon>Bacillota</taxon>
        <taxon>Clostridia</taxon>
        <taxon>Lachnospirales</taxon>
        <taxon>Lachnospiraceae</taxon>
        <taxon>Blautia</taxon>
    </lineage>
</organism>
<reference evidence="1 2" key="1">
    <citation type="submission" date="2015-09" db="EMBL/GenBank/DDBJ databases">
        <authorList>
            <consortium name="Pathogen Informatics"/>
        </authorList>
    </citation>
    <scope>NUCLEOTIDE SEQUENCE [LARGE SCALE GENOMIC DNA]</scope>
    <source>
        <strain evidence="1 2">2789STDY5834911</strain>
    </source>
</reference>
<sequence>MRVVNPMGRKIDTSVEANNIARGCTCGTWSNYSGTRTTSDSCSHCGCNCRDASGETTKYSTNNYKDASTAGRKSPVAY</sequence>
<evidence type="ECO:0000313" key="1">
    <source>
        <dbReference type="EMBL" id="CUP57192.1"/>
    </source>
</evidence>
<dbReference type="EMBL" id="CZAW01000020">
    <property type="protein sequence ID" value="CUP57192.1"/>
    <property type="molecule type" value="Genomic_DNA"/>
</dbReference>
<name>A0A174P8E3_9FIRM</name>
<protein>
    <submittedName>
        <fullName evidence="1">Putative bacteriocin, CLOSPO_01332 family</fullName>
    </submittedName>
</protein>